<sequence length="34" mass="3972">MYVHTARDCPLRESLRPWTNAPIAPLHRCSNMFS</sequence>
<gene>
    <name evidence="1" type="ORF">IEO21_09937</name>
</gene>
<dbReference type="Proteomes" id="UP000639403">
    <property type="component" value="Unassembled WGS sequence"/>
</dbReference>
<dbReference type="AlphaFoldDB" id="A0A8H7TXS4"/>
<protein>
    <submittedName>
        <fullName evidence="1">Uncharacterized protein</fullName>
    </submittedName>
</protein>
<comment type="caution">
    <text evidence="1">The sequence shown here is derived from an EMBL/GenBank/DDBJ whole genome shotgun (WGS) entry which is preliminary data.</text>
</comment>
<reference evidence="1" key="2">
    <citation type="journal article" name="Front. Microbiol.">
        <title>Degradative Capacity of Two Strains of Rhodonia placenta: From Phenotype to Genotype.</title>
        <authorList>
            <person name="Kolle M."/>
            <person name="Horta M.A.C."/>
            <person name="Nowrousian M."/>
            <person name="Ohm R.A."/>
            <person name="Benz J.P."/>
            <person name="Pilgard A."/>
        </authorList>
    </citation>
    <scope>NUCLEOTIDE SEQUENCE</scope>
    <source>
        <strain evidence="1">FPRL280</strain>
    </source>
</reference>
<dbReference type="EMBL" id="JADOXO010000593">
    <property type="protein sequence ID" value="KAF9802217.1"/>
    <property type="molecule type" value="Genomic_DNA"/>
</dbReference>
<evidence type="ECO:0000313" key="2">
    <source>
        <dbReference type="Proteomes" id="UP000639403"/>
    </source>
</evidence>
<evidence type="ECO:0000313" key="1">
    <source>
        <dbReference type="EMBL" id="KAF9802217.1"/>
    </source>
</evidence>
<accession>A0A8H7TXS4</accession>
<organism evidence="1 2">
    <name type="scientific">Rhodonia placenta</name>
    <dbReference type="NCBI Taxonomy" id="104341"/>
    <lineage>
        <taxon>Eukaryota</taxon>
        <taxon>Fungi</taxon>
        <taxon>Dikarya</taxon>
        <taxon>Basidiomycota</taxon>
        <taxon>Agaricomycotina</taxon>
        <taxon>Agaricomycetes</taxon>
        <taxon>Polyporales</taxon>
        <taxon>Adustoporiaceae</taxon>
        <taxon>Rhodonia</taxon>
    </lineage>
</organism>
<proteinExistence type="predicted"/>
<name>A0A8H7TXS4_9APHY</name>
<reference evidence="1" key="1">
    <citation type="submission" date="2020-11" db="EMBL/GenBank/DDBJ databases">
        <authorList>
            <person name="Koelle M."/>
            <person name="Horta M.A.C."/>
            <person name="Nowrousian M."/>
            <person name="Ohm R.A."/>
            <person name="Benz P."/>
            <person name="Pilgard A."/>
        </authorList>
    </citation>
    <scope>NUCLEOTIDE SEQUENCE</scope>
    <source>
        <strain evidence="1">FPRL280</strain>
    </source>
</reference>